<dbReference type="Proteomes" id="UP000021369">
    <property type="component" value="Unassembled WGS sequence"/>
</dbReference>
<keyword evidence="17" id="KW-1185">Reference proteome</keyword>
<dbReference type="PROSITE" id="PS51163">
    <property type="entry name" value="YRDC"/>
    <property type="match status" value="1"/>
</dbReference>
<evidence type="ECO:0000256" key="10">
    <source>
        <dbReference type="ARBA" id="ARBA00022840"/>
    </source>
</evidence>
<keyword evidence="9 13" id="KW-0547">Nucleotide-binding</keyword>
<keyword evidence="10 13" id="KW-0067">ATP-binding</keyword>
<dbReference type="OrthoDB" id="9814580at2"/>
<keyword evidence="8 13" id="KW-0548">Nucleotidyltransferase</keyword>
<feature type="binding site" evidence="14">
    <location>
        <position position="119"/>
    </location>
    <ligand>
        <name>L-threonine</name>
        <dbReference type="ChEBI" id="CHEBI:57926"/>
    </ligand>
</feature>
<feature type="binding site" evidence="14">
    <location>
        <position position="56"/>
    </location>
    <ligand>
        <name>ATP</name>
        <dbReference type="ChEBI" id="CHEBI:30616"/>
    </ligand>
</feature>
<dbReference type="GO" id="GO:0000049">
    <property type="term" value="F:tRNA binding"/>
    <property type="evidence" value="ECO:0007669"/>
    <property type="project" value="TreeGrafter"/>
</dbReference>
<dbReference type="PIRSF" id="PIRSF004930">
    <property type="entry name" value="Tln_factor_SUA5"/>
    <property type="match status" value="1"/>
</dbReference>
<evidence type="ECO:0000256" key="9">
    <source>
        <dbReference type="ARBA" id="ARBA00022741"/>
    </source>
</evidence>
<name>A0A011WM26_RUMAL</name>
<protein>
    <recommendedName>
        <fullName evidence="4 13">Threonylcarbamoyl-AMP synthase</fullName>
        <shortName evidence="13">TC-AMP synthase</shortName>
        <ecNumber evidence="3 13">2.7.7.87</ecNumber>
    </recommendedName>
    <alternativeName>
        <fullName evidence="11 13">L-threonylcarbamoyladenylate synthase</fullName>
    </alternativeName>
</protein>
<feature type="binding site" evidence="14">
    <location>
        <position position="141"/>
    </location>
    <ligand>
        <name>ATP</name>
        <dbReference type="ChEBI" id="CHEBI:30616"/>
    </ligand>
</feature>
<comment type="function">
    <text evidence="13">Required for the formation of a threonylcarbamoyl group on adenosine at position 37 (t(6)A37) in tRNAs that read codons beginning with adenine.</text>
</comment>
<evidence type="ECO:0000256" key="8">
    <source>
        <dbReference type="ARBA" id="ARBA00022695"/>
    </source>
</evidence>
<feature type="binding site" evidence="14">
    <location>
        <position position="115"/>
    </location>
    <ligand>
        <name>ATP</name>
        <dbReference type="ChEBI" id="CHEBI:30616"/>
    </ligand>
</feature>
<evidence type="ECO:0000256" key="3">
    <source>
        <dbReference type="ARBA" id="ARBA00012584"/>
    </source>
</evidence>
<dbReference type="GO" id="GO:0003725">
    <property type="term" value="F:double-stranded RNA binding"/>
    <property type="evidence" value="ECO:0007669"/>
    <property type="project" value="UniProtKB-UniRule"/>
</dbReference>
<feature type="binding site" evidence="14">
    <location>
        <position position="139"/>
    </location>
    <ligand>
        <name>L-threonine</name>
        <dbReference type="ChEBI" id="CHEBI:57926"/>
    </ligand>
</feature>
<dbReference type="SUPFAM" id="SSF55821">
    <property type="entry name" value="YrdC/RibB"/>
    <property type="match status" value="1"/>
</dbReference>
<evidence type="ECO:0000256" key="12">
    <source>
        <dbReference type="ARBA" id="ARBA00048366"/>
    </source>
</evidence>
<dbReference type="GO" id="GO:0005524">
    <property type="term" value="F:ATP binding"/>
    <property type="evidence" value="ECO:0007669"/>
    <property type="project" value="UniProtKB-UniRule"/>
</dbReference>
<dbReference type="EC" id="2.7.7.87" evidence="3 13"/>
<dbReference type="Pfam" id="PF01300">
    <property type="entry name" value="Sua5_yciO_yrdC"/>
    <property type="match status" value="1"/>
</dbReference>
<organism evidence="16 17">
    <name type="scientific">Ruminococcus albus SY3</name>
    <dbReference type="NCBI Taxonomy" id="1341156"/>
    <lineage>
        <taxon>Bacteria</taxon>
        <taxon>Bacillati</taxon>
        <taxon>Bacillota</taxon>
        <taxon>Clostridia</taxon>
        <taxon>Eubacteriales</taxon>
        <taxon>Oscillospiraceae</taxon>
        <taxon>Ruminococcus</taxon>
    </lineage>
</organism>
<dbReference type="Gene3D" id="3.40.50.11030">
    <property type="entry name" value="Threonylcarbamoyl-AMP synthase, C-terminal domain"/>
    <property type="match status" value="1"/>
</dbReference>
<feature type="binding site" evidence="14">
    <location>
        <position position="235"/>
    </location>
    <ligand>
        <name>ATP</name>
        <dbReference type="ChEBI" id="CHEBI:30616"/>
    </ligand>
</feature>
<evidence type="ECO:0000256" key="4">
    <source>
        <dbReference type="ARBA" id="ARBA00015492"/>
    </source>
</evidence>
<keyword evidence="6 13" id="KW-0808">Transferase</keyword>
<comment type="subcellular location">
    <subcellularLocation>
        <location evidence="1 13">Cytoplasm</location>
    </subcellularLocation>
</comment>
<feature type="binding site" evidence="14">
    <location>
        <position position="33"/>
    </location>
    <ligand>
        <name>L-threonine</name>
        <dbReference type="ChEBI" id="CHEBI:57926"/>
    </ligand>
</feature>
<dbReference type="Pfam" id="PF03481">
    <property type="entry name" value="Sua5_C"/>
    <property type="match status" value="1"/>
</dbReference>
<feature type="domain" description="YrdC-like" evidence="15">
    <location>
        <begin position="11"/>
        <end position="197"/>
    </location>
</feature>
<evidence type="ECO:0000256" key="1">
    <source>
        <dbReference type="ARBA" id="ARBA00004496"/>
    </source>
</evidence>
<feature type="binding site" evidence="14">
    <location>
        <position position="149"/>
    </location>
    <ligand>
        <name>ATP</name>
        <dbReference type="ChEBI" id="CHEBI:30616"/>
    </ligand>
</feature>
<dbReference type="GO" id="GO:0008033">
    <property type="term" value="P:tRNA processing"/>
    <property type="evidence" value="ECO:0007669"/>
    <property type="project" value="UniProtKB-KW"/>
</dbReference>
<dbReference type="GO" id="GO:0006450">
    <property type="term" value="P:regulation of translational fidelity"/>
    <property type="evidence" value="ECO:0007669"/>
    <property type="project" value="TreeGrafter"/>
</dbReference>
<sequence>MFETKLLGTDENSINTAAELIRAGEVVGIPTETVYGLGANAFDEDAVRKIFAAKGRPADNPLIVHISSFDEIESLVTEIPALAEKCAEKFWAGPLTMIMPKSDRIPLVTSGGLDTVGIRMPSNATARAIIKASGCPIAAPSANLSGSPSPTTAQHVFKDMNGRIPAIVDGGACGVGVESTVISFESDAIRLLRPGFISVEDLKEVTENVLVDKGVLEMLGEGAKVRSPGMKYKHYAPKAEVTIIDGSSEQFNAFCRKNAGAEDVLMVFTEEDARELSQRKTILGSTDEEQAQHLFDALRGFDDMGAKKVWARCPRKTGVGLAVYNRLLRAAAFRVIHL</sequence>
<dbReference type="RefSeq" id="WP_037290172.1">
    <property type="nucleotide sequence ID" value="NZ_JEOB01000004.1"/>
</dbReference>
<proteinExistence type="inferred from homology"/>
<dbReference type="Gene3D" id="3.90.870.10">
    <property type="entry name" value="DHBP synthase"/>
    <property type="match status" value="1"/>
</dbReference>
<dbReference type="EMBL" id="JEOB01000004">
    <property type="protein sequence ID" value="EXM38050.1"/>
    <property type="molecule type" value="Genomic_DNA"/>
</dbReference>
<dbReference type="PANTHER" id="PTHR17490:SF16">
    <property type="entry name" value="THREONYLCARBAMOYL-AMP SYNTHASE"/>
    <property type="match status" value="1"/>
</dbReference>
<comment type="catalytic activity">
    <reaction evidence="12 13">
        <text>L-threonine + hydrogencarbonate + ATP = L-threonylcarbamoyladenylate + diphosphate + H2O</text>
        <dbReference type="Rhea" id="RHEA:36407"/>
        <dbReference type="ChEBI" id="CHEBI:15377"/>
        <dbReference type="ChEBI" id="CHEBI:17544"/>
        <dbReference type="ChEBI" id="CHEBI:30616"/>
        <dbReference type="ChEBI" id="CHEBI:33019"/>
        <dbReference type="ChEBI" id="CHEBI:57926"/>
        <dbReference type="ChEBI" id="CHEBI:73682"/>
        <dbReference type="EC" id="2.7.7.87"/>
    </reaction>
</comment>
<keyword evidence="5 13" id="KW-0963">Cytoplasm</keyword>
<dbReference type="AlphaFoldDB" id="A0A011WM26"/>
<evidence type="ECO:0000256" key="2">
    <source>
        <dbReference type="ARBA" id="ARBA00007663"/>
    </source>
</evidence>
<comment type="similarity">
    <text evidence="2 13">Belongs to the SUA5 family.</text>
</comment>
<comment type="caution">
    <text evidence="16">The sequence shown here is derived from an EMBL/GenBank/DDBJ whole genome shotgun (WGS) entry which is preliminary data.</text>
</comment>
<dbReference type="NCBIfam" id="TIGR00057">
    <property type="entry name" value="L-threonylcarbamoyladenylate synthase"/>
    <property type="match status" value="1"/>
</dbReference>
<evidence type="ECO:0000313" key="16">
    <source>
        <dbReference type="EMBL" id="EXM38050.1"/>
    </source>
</evidence>
<feature type="binding site" evidence="14">
    <location>
        <position position="179"/>
    </location>
    <ligand>
        <name>L-threonine</name>
        <dbReference type="ChEBI" id="CHEBI:57926"/>
    </ligand>
</feature>
<dbReference type="GO" id="GO:0061710">
    <property type="term" value="F:L-threonylcarbamoyladenylate synthase"/>
    <property type="evidence" value="ECO:0007669"/>
    <property type="project" value="UniProtKB-EC"/>
</dbReference>
<dbReference type="InterPro" id="IPR017945">
    <property type="entry name" value="DHBP_synth_RibB-like_a/b_dom"/>
</dbReference>
<evidence type="ECO:0000256" key="13">
    <source>
        <dbReference type="PIRNR" id="PIRNR004930"/>
    </source>
</evidence>
<evidence type="ECO:0000256" key="7">
    <source>
        <dbReference type="ARBA" id="ARBA00022694"/>
    </source>
</evidence>
<gene>
    <name evidence="16" type="ORF">RASY3_17285</name>
</gene>
<reference evidence="16 17" key="1">
    <citation type="submission" date="2013-06" db="EMBL/GenBank/DDBJ databases">
        <title>Rumen cellulosomics: divergent fiber-degrading strategies revealed by comparative genome-wide analysis of six Ruminococcal strains.</title>
        <authorList>
            <person name="Dassa B."/>
            <person name="Borovok I."/>
            <person name="Lamed R."/>
            <person name="Flint H."/>
            <person name="Yeoman C.J."/>
            <person name="White B."/>
            <person name="Bayer E.A."/>
        </authorList>
    </citation>
    <scope>NUCLEOTIDE SEQUENCE [LARGE SCALE GENOMIC DNA]</scope>
    <source>
        <strain evidence="16 17">SY3</strain>
    </source>
</reference>
<feature type="binding site" evidence="14">
    <location>
        <position position="193"/>
    </location>
    <ligand>
        <name>ATP</name>
        <dbReference type="ChEBI" id="CHEBI:30616"/>
    </ligand>
</feature>
<dbReference type="FunFam" id="3.90.870.10:FF:000009">
    <property type="entry name" value="Threonylcarbamoyl-AMP synthase, putative"/>
    <property type="match status" value="1"/>
</dbReference>
<dbReference type="InterPro" id="IPR006070">
    <property type="entry name" value="Sua5-like_dom"/>
</dbReference>
<evidence type="ECO:0000256" key="11">
    <source>
        <dbReference type="ARBA" id="ARBA00029774"/>
    </source>
</evidence>
<dbReference type="PANTHER" id="PTHR17490">
    <property type="entry name" value="SUA5"/>
    <property type="match status" value="1"/>
</dbReference>
<dbReference type="InterPro" id="IPR005145">
    <property type="entry name" value="Sua5_C"/>
</dbReference>
<evidence type="ECO:0000256" key="14">
    <source>
        <dbReference type="PIRSR" id="PIRSR004930-1"/>
    </source>
</evidence>
<evidence type="ECO:0000256" key="6">
    <source>
        <dbReference type="ARBA" id="ARBA00022679"/>
    </source>
</evidence>
<feature type="binding site" evidence="14">
    <location>
        <position position="60"/>
    </location>
    <ligand>
        <name>ATP</name>
        <dbReference type="ChEBI" id="CHEBI:30616"/>
    </ligand>
</feature>
<dbReference type="InterPro" id="IPR050156">
    <property type="entry name" value="TC-AMP_synthase_SUA5"/>
</dbReference>
<dbReference type="PATRIC" id="fig|1341156.4.peg.3058"/>
<dbReference type="InterPro" id="IPR010923">
    <property type="entry name" value="T(6)A37_SUA5"/>
</dbReference>
<feature type="binding site" evidence="14">
    <location>
        <position position="65"/>
    </location>
    <ligand>
        <name>L-threonine</name>
        <dbReference type="ChEBI" id="CHEBI:57926"/>
    </ligand>
</feature>
<dbReference type="InterPro" id="IPR038385">
    <property type="entry name" value="Sua5/YwlC_C"/>
</dbReference>
<keyword evidence="7 13" id="KW-0819">tRNA processing</keyword>
<evidence type="ECO:0000313" key="17">
    <source>
        <dbReference type="Proteomes" id="UP000021369"/>
    </source>
</evidence>
<evidence type="ECO:0000259" key="15">
    <source>
        <dbReference type="PROSITE" id="PS51163"/>
    </source>
</evidence>
<evidence type="ECO:0000256" key="5">
    <source>
        <dbReference type="ARBA" id="ARBA00022490"/>
    </source>
</evidence>
<dbReference type="GO" id="GO:0005737">
    <property type="term" value="C:cytoplasm"/>
    <property type="evidence" value="ECO:0007669"/>
    <property type="project" value="UniProtKB-SubCell"/>
</dbReference>
<accession>A0A011WM26</accession>